<keyword evidence="3" id="KW-1185">Reference proteome</keyword>
<evidence type="ECO:0000256" key="1">
    <source>
        <dbReference type="ARBA" id="ARBA00023121"/>
    </source>
</evidence>
<name>A0ABP9U623_9BACT</name>
<evidence type="ECO:0000313" key="3">
    <source>
        <dbReference type="Proteomes" id="UP001449582"/>
    </source>
</evidence>
<sequence length="295" mass="33428">MSKKILLVADSSTTMSSQDAQKYGVEILPLAIYRNDGKNFVTNLNSLTPEELLDMHEEGYTFTTSCTPQLLMEETLRAKLTEYDYILALPISSKWSSQYSHLKALSNEPEFKNKLYVADVLEFGYANENLCIDLRKMIDEEGLDDPELLVQYAEAYRHKTICYFACRNLNGLVASGRVPKAISKIFKLVKIYPLIKMEAENHLEKIIKNWDNIPNTMIKSVIKTYGGLKPSEIRKVTVLTAGNSQEYINQFKTDLAAALKVDPQLVEVRWAPNIFINIVLKGSIGVHLIANKNKI</sequence>
<comment type="caution">
    <text evidence="2">The sequence shown here is derived from an EMBL/GenBank/DDBJ whole genome shotgun (WGS) entry which is preliminary data.</text>
</comment>
<dbReference type="PANTHER" id="PTHR33434:SF2">
    <property type="entry name" value="FATTY ACID-BINDING PROTEIN TM_1468"/>
    <property type="match status" value="1"/>
</dbReference>
<dbReference type="InterPro" id="IPR003797">
    <property type="entry name" value="DegV"/>
</dbReference>
<dbReference type="Pfam" id="PF02645">
    <property type="entry name" value="DegV"/>
    <property type="match status" value="1"/>
</dbReference>
<evidence type="ECO:0000313" key="2">
    <source>
        <dbReference type="EMBL" id="GAA5414783.1"/>
    </source>
</evidence>
<accession>A0ABP9U623</accession>
<organism evidence="2 3">
    <name type="scientific">Ureaplasma ceti</name>
    <dbReference type="NCBI Taxonomy" id="3119530"/>
    <lineage>
        <taxon>Bacteria</taxon>
        <taxon>Bacillati</taxon>
        <taxon>Mycoplasmatota</taxon>
        <taxon>Mycoplasmoidales</taxon>
        <taxon>Mycoplasmoidaceae</taxon>
        <taxon>Ureaplasma</taxon>
    </lineage>
</organism>
<dbReference type="RefSeq" id="WP_353289944.1">
    <property type="nucleotide sequence ID" value="NZ_BAABQM010000003.1"/>
</dbReference>
<evidence type="ECO:0008006" key="4">
    <source>
        <dbReference type="Google" id="ProtNLM"/>
    </source>
</evidence>
<proteinExistence type="predicted"/>
<keyword evidence="1" id="KW-0446">Lipid-binding</keyword>
<dbReference type="Gene3D" id="3.40.50.10170">
    <property type="match status" value="1"/>
</dbReference>
<gene>
    <name evidence="2" type="ORF">UREOM_4940</name>
</gene>
<dbReference type="Proteomes" id="UP001449582">
    <property type="component" value="Unassembled WGS sequence"/>
</dbReference>
<dbReference type="InterPro" id="IPR050270">
    <property type="entry name" value="DegV_domain_contain"/>
</dbReference>
<dbReference type="PROSITE" id="PS51482">
    <property type="entry name" value="DEGV"/>
    <property type="match status" value="1"/>
</dbReference>
<protein>
    <recommendedName>
        <fullName evidence="4">DegV family protein</fullName>
    </recommendedName>
</protein>
<dbReference type="SUPFAM" id="SSF82549">
    <property type="entry name" value="DAK1/DegV-like"/>
    <property type="match status" value="1"/>
</dbReference>
<reference evidence="2" key="1">
    <citation type="submission" date="2024-02" db="EMBL/GenBank/DDBJ databases">
        <title>Draft genome sequence of new strains in genus Ureaplasma.</title>
        <authorList>
            <person name="Nakajima Y."/>
            <person name="Segawa T."/>
        </authorList>
    </citation>
    <scope>NUCLEOTIDE SEQUENCE [LARGE SCALE GENOMIC DNA]</scope>
    <source>
        <strain evidence="2">OM1</strain>
    </source>
</reference>
<dbReference type="PANTHER" id="PTHR33434">
    <property type="entry name" value="DEGV DOMAIN-CONTAINING PROTEIN DR_1986-RELATED"/>
    <property type="match status" value="1"/>
</dbReference>
<dbReference type="InterPro" id="IPR043168">
    <property type="entry name" value="DegV_C"/>
</dbReference>
<dbReference type="Gene3D" id="3.30.1180.10">
    <property type="match status" value="1"/>
</dbReference>
<dbReference type="EMBL" id="BAABQM010000003">
    <property type="protein sequence ID" value="GAA5414783.1"/>
    <property type="molecule type" value="Genomic_DNA"/>
</dbReference>